<evidence type="ECO:0000313" key="2">
    <source>
        <dbReference type="EMBL" id="SVC47603.1"/>
    </source>
</evidence>
<gene>
    <name evidence="2" type="ORF">METZ01_LOCUS300457</name>
</gene>
<evidence type="ECO:0000256" key="1">
    <source>
        <dbReference type="SAM" id="MobiDB-lite"/>
    </source>
</evidence>
<organism evidence="2">
    <name type="scientific">marine metagenome</name>
    <dbReference type="NCBI Taxonomy" id="408172"/>
    <lineage>
        <taxon>unclassified sequences</taxon>
        <taxon>metagenomes</taxon>
        <taxon>ecological metagenomes</taxon>
    </lineage>
</organism>
<sequence length="48" mass="5374">MISLYVSILFVLKNNKTEDNNESLISVTKDNSNGRPMNNGSPGLWKSF</sequence>
<dbReference type="EMBL" id="UINC01093295">
    <property type="protein sequence ID" value="SVC47603.1"/>
    <property type="molecule type" value="Genomic_DNA"/>
</dbReference>
<accession>A0A382MF14</accession>
<proteinExistence type="predicted"/>
<dbReference type="AlphaFoldDB" id="A0A382MF14"/>
<feature type="non-terminal residue" evidence="2">
    <location>
        <position position="48"/>
    </location>
</feature>
<name>A0A382MF14_9ZZZZ</name>
<feature type="compositionally biased region" description="Polar residues" evidence="1">
    <location>
        <begin position="26"/>
        <end position="41"/>
    </location>
</feature>
<feature type="region of interest" description="Disordered" evidence="1">
    <location>
        <begin position="26"/>
        <end position="48"/>
    </location>
</feature>
<protein>
    <submittedName>
        <fullName evidence="2">Uncharacterized protein</fullName>
    </submittedName>
</protein>
<reference evidence="2" key="1">
    <citation type="submission" date="2018-05" db="EMBL/GenBank/DDBJ databases">
        <authorList>
            <person name="Lanie J.A."/>
            <person name="Ng W.-L."/>
            <person name="Kazmierczak K.M."/>
            <person name="Andrzejewski T.M."/>
            <person name="Davidsen T.M."/>
            <person name="Wayne K.J."/>
            <person name="Tettelin H."/>
            <person name="Glass J.I."/>
            <person name="Rusch D."/>
            <person name="Podicherti R."/>
            <person name="Tsui H.-C.T."/>
            <person name="Winkler M.E."/>
        </authorList>
    </citation>
    <scope>NUCLEOTIDE SEQUENCE</scope>
</reference>